<sequence length="112" mass="12326">MDNATPTIPARKQAFLTAQTNLLSQPLAPSRAWRAANDASDTPIPRRLVDDAVYNLNHAVEQHCRRVYAPQATRNLAEQISSIYIKQMDRREGGPNDVDGGVGKEVDLTTAL</sequence>
<protein>
    <submittedName>
        <fullName evidence="1">Uncharacterized protein</fullName>
    </submittedName>
</protein>
<organism evidence="1 2">
    <name type="scientific">Zarea fungicola</name>
    <dbReference type="NCBI Taxonomy" id="93591"/>
    <lineage>
        <taxon>Eukaryota</taxon>
        <taxon>Fungi</taxon>
        <taxon>Dikarya</taxon>
        <taxon>Ascomycota</taxon>
        <taxon>Pezizomycotina</taxon>
        <taxon>Sordariomycetes</taxon>
        <taxon>Hypocreomycetidae</taxon>
        <taxon>Hypocreales</taxon>
        <taxon>Cordycipitaceae</taxon>
        <taxon>Zarea</taxon>
    </lineage>
</organism>
<evidence type="ECO:0000313" key="1">
    <source>
        <dbReference type="EMBL" id="KAJ2967045.1"/>
    </source>
</evidence>
<keyword evidence="2" id="KW-1185">Reference proteome</keyword>
<evidence type="ECO:0000313" key="2">
    <source>
        <dbReference type="Proteomes" id="UP001143910"/>
    </source>
</evidence>
<proteinExistence type="predicted"/>
<gene>
    <name evidence="1" type="ORF">NQ176_g9855</name>
</gene>
<comment type="caution">
    <text evidence="1">The sequence shown here is derived from an EMBL/GenBank/DDBJ whole genome shotgun (WGS) entry which is preliminary data.</text>
</comment>
<dbReference type="EMBL" id="JANJQO010002423">
    <property type="protein sequence ID" value="KAJ2967045.1"/>
    <property type="molecule type" value="Genomic_DNA"/>
</dbReference>
<dbReference type="Proteomes" id="UP001143910">
    <property type="component" value="Unassembled WGS sequence"/>
</dbReference>
<reference evidence="1" key="1">
    <citation type="submission" date="2022-08" db="EMBL/GenBank/DDBJ databases">
        <title>Genome Sequence of Lecanicillium fungicola.</title>
        <authorList>
            <person name="Buettner E."/>
        </authorList>
    </citation>
    <scope>NUCLEOTIDE SEQUENCE</scope>
    <source>
        <strain evidence="1">Babe33</strain>
    </source>
</reference>
<accession>A0ACC1MJT2</accession>
<name>A0ACC1MJT2_9HYPO</name>